<dbReference type="EMBL" id="LIIN01000049">
    <property type="protein sequence ID" value="KZX21209.1"/>
    <property type="molecule type" value="Genomic_DNA"/>
</dbReference>
<dbReference type="GO" id="GO:0046872">
    <property type="term" value="F:metal ion binding"/>
    <property type="evidence" value="ECO:0007669"/>
    <property type="project" value="UniProtKB-KW"/>
</dbReference>
<keyword evidence="1" id="KW-0479">Metal-binding</keyword>
<gene>
    <name evidence="6" type="primary">cpdA_2</name>
    <name evidence="6" type="ORF">ACH61_01673</name>
    <name evidence="7" type="ORF">GSU10_08265</name>
</gene>
<evidence type="ECO:0000313" key="7">
    <source>
        <dbReference type="EMBL" id="QHC55627.1"/>
    </source>
</evidence>
<dbReference type="KEGG" id="rte:GSU10_08265"/>
<comment type="similarity">
    <text evidence="4">Belongs to the cyclic nucleotide phosphodiesterase class-III family.</text>
</comment>
<dbReference type="EMBL" id="CP047186">
    <property type="protein sequence ID" value="QHC55627.1"/>
    <property type="molecule type" value="Genomic_DNA"/>
</dbReference>
<evidence type="ECO:0000256" key="3">
    <source>
        <dbReference type="ARBA" id="ARBA00023004"/>
    </source>
</evidence>
<keyword evidence="2 6" id="KW-0378">Hydrolase</keyword>
<feature type="domain" description="Calcineurin-like phosphoesterase" evidence="5">
    <location>
        <begin position="30"/>
        <end position="242"/>
    </location>
</feature>
<reference evidence="7" key="2">
    <citation type="submission" date="2019-12" db="EMBL/GenBank/DDBJ databases">
        <title>Complete and Draft Genome Sequences of New Strains and Members of Some Known Species of the Genus Rathayibacter isolated from Plants.</title>
        <authorList>
            <person name="Tarlachkov S.V."/>
            <person name="Starodumova I.P."/>
            <person name="Dorofeeva L.V."/>
            <person name="Prisyazhnaya N.V."/>
            <person name="Leyn S.A."/>
            <person name="Zlamal J.E."/>
            <person name="Elane M.L."/>
            <person name="Osterman A.L."/>
            <person name="Nadler S.A."/>
            <person name="Subbotin S.A."/>
            <person name="Evtushenko L.I."/>
        </authorList>
    </citation>
    <scope>NUCLEOTIDE SEQUENCE</scope>
    <source>
        <strain evidence="7">VKM Ac-2761</strain>
    </source>
</reference>
<dbReference type="Proteomes" id="UP000076717">
    <property type="component" value="Unassembled WGS sequence"/>
</dbReference>
<dbReference type="Proteomes" id="UP000465031">
    <property type="component" value="Chromosome"/>
</dbReference>
<dbReference type="PANTHER" id="PTHR42988:SF2">
    <property type="entry name" value="CYCLIC NUCLEOTIDE PHOSPHODIESTERASE CBUA0032-RELATED"/>
    <property type="match status" value="1"/>
</dbReference>
<evidence type="ECO:0000313" key="8">
    <source>
        <dbReference type="Proteomes" id="UP000076717"/>
    </source>
</evidence>
<protein>
    <submittedName>
        <fullName evidence="6 7">Phosphodiesterase</fullName>
        <ecNumber evidence="6">3.1.4.17</ecNumber>
    </submittedName>
</protein>
<sequence>MDGTAGAGGAEVDGTRRPQLGHFRAAERVVAHLSDTHLLADGAPLYETVDTSARLAQAVERLIEHGGRLDAIVVTGDVADRGEEDAYLRVRAQLDPLGERFGCPIVWVMGNHDERRAFRRVLLDPSGADAASPGGRRAVDVSGAESAPVDQVVDLGGLRLIALDSAVPGFHHGALADAQLKWLADELATPAPLGTLLALHHPPLPTPLGAMTVLELRGMDRFEEVVRGTDVRAILGGHLHYPTAAMFAGVPVFVAGAISYTMDLGAPEHELSGIDGAQSVSLVHVHPETVATSFVPTRRAPIATRFGSDLLESLEALDEQGRIDLWSRMPEDS</sequence>
<organism evidence="6 8">
    <name type="scientific">Rathayibacter tanaceti</name>
    <dbReference type="NCBI Taxonomy" id="1671680"/>
    <lineage>
        <taxon>Bacteria</taxon>
        <taxon>Bacillati</taxon>
        <taxon>Actinomycetota</taxon>
        <taxon>Actinomycetes</taxon>
        <taxon>Micrococcales</taxon>
        <taxon>Microbacteriaceae</taxon>
        <taxon>Rathayibacter</taxon>
    </lineage>
</organism>
<proteinExistence type="inferred from homology"/>
<evidence type="ECO:0000256" key="2">
    <source>
        <dbReference type="ARBA" id="ARBA00022801"/>
    </source>
</evidence>
<dbReference type="InterPro" id="IPR050884">
    <property type="entry name" value="CNP_phosphodiesterase-III"/>
</dbReference>
<reference evidence="9" key="3">
    <citation type="submission" date="2019-12" db="EMBL/GenBank/DDBJ databases">
        <title>Complete and draft genome sequences of new strains and members of some known species of the genus Rathayibacter isolated from plants.</title>
        <authorList>
            <person name="Tarlachkov S.V."/>
            <person name="Starodumova I.P."/>
            <person name="Dorofeeva L.V."/>
            <person name="Prisyazhnaya N.V."/>
            <person name="Leyn S."/>
            <person name="Zlamal J."/>
            <person name="Elan M."/>
            <person name="Osterman A.L."/>
            <person name="Nadler S."/>
            <person name="Subbotin S.A."/>
            <person name="Evtushenko L.I."/>
        </authorList>
    </citation>
    <scope>NUCLEOTIDE SEQUENCE [LARGE SCALE GENOMIC DNA]</scope>
    <source>
        <strain evidence="9">VKM Ac-2761</strain>
    </source>
</reference>
<dbReference type="PATRIC" id="fig|1671680.3.peg.1783"/>
<keyword evidence="8" id="KW-1185">Reference proteome</keyword>
<evidence type="ECO:0000313" key="9">
    <source>
        <dbReference type="Proteomes" id="UP000465031"/>
    </source>
</evidence>
<dbReference type="Pfam" id="PF00149">
    <property type="entry name" value="Metallophos"/>
    <property type="match status" value="1"/>
</dbReference>
<accession>A0A162GHF7</accession>
<dbReference type="CDD" id="cd07402">
    <property type="entry name" value="MPP_GpdQ"/>
    <property type="match status" value="1"/>
</dbReference>
<dbReference type="Gene3D" id="3.60.21.10">
    <property type="match status" value="1"/>
</dbReference>
<dbReference type="SUPFAM" id="SSF56300">
    <property type="entry name" value="Metallo-dependent phosphatases"/>
    <property type="match status" value="1"/>
</dbReference>
<dbReference type="PANTHER" id="PTHR42988">
    <property type="entry name" value="PHOSPHOHYDROLASE"/>
    <property type="match status" value="1"/>
</dbReference>
<dbReference type="InterPro" id="IPR029052">
    <property type="entry name" value="Metallo-depent_PP-like"/>
</dbReference>
<evidence type="ECO:0000256" key="1">
    <source>
        <dbReference type="ARBA" id="ARBA00022723"/>
    </source>
</evidence>
<evidence type="ECO:0000313" key="6">
    <source>
        <dbReference type="EMBL" id="KZX21209.1"/>
    </source>
</evidence>
<reference evidence="6 8" key="1">
    <citation type="submission" date="2015-08" db="EMBL/GenBank/DDBJ databases">
        <title>Draft Genome Sequence of Rathayibacter sp. Strain VKM Ac-2596 Isolated from Leaf Gall Induced by Plant-Parasitic Nematodes.</title>
        <authorList>
            <person name="Vasilenko O.V."/>
            <person name="Starodumova I.P."/>
            <person name="Tarlachkov S.V."/>
            <person name="Dorofeeva L.V."/>
            <person name="Evtushenko L.I."/>
        </authorList>
    </citation>
    <scope>NUCLEOTIDE SEQUENCE [LARGE SCALE GENOMIC DNA]</scope>
    <source>
        <strain evidence="6 8">VKM Ac-2596</strain>
    </source>
</reference>
<dbReference type="EC" id="3.1.4.17" evidence="6"/>
<evidence type="ECO:0000256" key="4">
    <source>
        <dbReference type="ARBA" id="ARBA00025742"/>
    </source>
</evidence>
<name>A0A162GHF7_9MICO</name>
<evidence type="ECO:0000259" key="5">
    <source>
        <dbReference type="Pfam" id="PF00149"/>
    </source>
</evidence>
<dbReference type="RefSeq" id="WP_082845107.1">
    <property type="nucleotide sequence ID" value="NZ_CP047186.1"/>
</dbReference>
<dbReference type="InterPro" id="IPR026575">
    <property type="entry name" value="GpdQ/CpdA-like"/>
</dbReference>
<dbReference type="AlphaFoldDB" id="A0A162GHF7"/>
<dbReference type="GO" id="GO:0004114">
    <property type="term" value="F:3',5'-cyclic-nucleotide phosphodiesterase activity"/>
    <property type="evidence" value="ECO:0007669"/>
    <property type="project" value="UniProtKB-EC"/>
</dbReference>
<dbReference type="InterPro" id="IPR004843">
    <property type="entry name" value="Calcineurin-like_PHP"/>
</dbReference>
<dbReference type="OrthoDB" id="5241795at2"/>
<keyword evidence="3" id="KW-0408">Iron</keyword>